<dbReference type="GO" id="GO:0016491">
    <property type="term" value="F:oxidoreductase activity"/>
    <property type="evidence" value="ECO:0007669"/>
    <property type="project" value="InterPro"/>
</dbReference>
<dbReference type="Proteomes" id="UP000307440">
    <property type="component" value="Unassembled WGS sequence"/>
</dbReference>
<dbReference type="EMBL" id="ML210516">
    <property type="protein sequence ID" value="TFK17398.1"/>
    <property type="molecule type" value="Genomic_DNA"/>
</dbReference>
<proteinExistence type="inferred from homology"/>
<reference evidence="3 4" key="1">
    <citation type="journal article" date="2019" name="Nat. Ecol. Evol.">
        <title>Megaphylogeny resolves global patterns of mushroom evolution.</title>
        <authorList>
            <person name="Varga T."/>
            <person name="Krizsan K."/>
            <person name="Foldi C."/>
            <person name="Dima B."/>
            <person name="Sanchez-Garcia M."/>
            <person name="Sanchez-Ramirez S."/>
            <person name="Szollosi G.J."/>
            <person name="Szarkandi J.G."/>
            <person name="Papp V."/>
            <person name="Albert L."/>
            <person name="Andreopoulos W."/>
            <person name="Angelini C."/>
            <person name="Antonin V."/>
            <person name="Barry K.W."/>
            <person name="Bougher N.L."/>
            <person name="Buchanan P."/>
            <person name="Buyck B."/>
            <person name="Bense V."/>
            <person name="Catcheside P."/>
            <person name="Chovatia M."/>
            <person name="Cooper J."/>
            <person name="Damon W."/>
            <person name="Desjardin D."/>
            <person name="Finy P."/>
            <person name="Geml J."/>
            <person name="Haridas S."/>
            <person name="Hughes K."/>
            <person name="Justo A."/>
            <person name="Karasinski D."/>
            <person name="Kautmanova I."/>
            <person name="Kiss B."/>
            <person name="Kocsube S."/>
            <person name="Kotiranta H."/>
            <person name="LaButti K.M."/>
            <person name="Lechner B.E."/>
            <person name="Liimatainen K."/>
            <person name="Lipzen A."/>
            <person name="Lukacs Z."/>
            <person name="Mihaltcheva S."/>
            <person name="Morgado L.N."/>
            <person name="Niskanen T."/>
            <person name="Noordeloos M.E."/>
            <person name="Ohm R.A."/>
            <person name="Ortiz-Santana B."/>
            <person name="Ovrebo C."/>
            <person name="Racz N."/>
            <person name="Riley R."/>
            <person name="Savchenko A."/>
            <person name="Shiryaev A."/>
            <person name="Soop K."/>
            <person name="Spirin V."/>
            <person name="Szebenyi C."/>
            <person name="Tomsovsky M."/>
            <person name="Tulloss R.E."/>
            <person name="Uehling J."/>
            <person name="Grigoriev I.V."/>
            <person name="Vagvolgyi C."/>
            <person name="Papp T."/>
            <person name="Martin F.M."/>
            <person name="Miettinen O."/>
            <person name="Hibbett D.S."/>
            <person name="Nagy L.G."/>
        </authorList>
    </citation>
    <scope>NUCLEOTIDE SEQUENCE [LARGE SCALE GENOMIC DNA]</scope>
    <source>
        <strain evidence="3 4">CBS 121175</strain>
    </source>
</reference>
<evidence type="ECO:0000313" key="3">
    <source>
        <dbReference type="EMBL" id="TFK17398.1"/>
    </source>
</evidence>
<dbReference type="OrthoDB" id="412788at2759"/>
<dbReference type="STRING" id="230819.A0A5C3KBV2"/>
<evidence type="ECO:0000313" key="4">
    <source>
        <dbReference type="Proteomes" id="UP000307440"/>
    </source>
</evidence>
<protein>
    <recommendedName>
        <fullName evidence="5">Methyltransferase</fullName>
    </recommendedName>
</protein>
<evidence type="ECO:0008006" key="5">
    <source>
        <dbReference type="Google" id="ProtNLM"/>
    </source>
</evidence>
<organism evidence="3 4">
    <name type="scientific">Coprinopsis marcescibilis</name>
    <name type="common">Agaric fungus</name>
    <name type="synonym">Psathyrella marcescibilis</name>
    <dbReference type="NCBI Taxonomy" id="230819"/>
    <lineage>
        <taxon>Eukaryota</taxon>
        <taxon>Fungi</taxon>
        <taxon>Dikarya</taxon>
        <taxon>Basidiomycota</taxon>
        <taxon>Agaricomycotina</taxon>
        <taxon>Agaricomycetes</taxon>
        <taxon>Agaricomycetidae</taxon>
        <taxon>Agaricales</taxon>
        <taxon>Agaricineae</taxon>
        <taxon>Psathyrellaceae</taxon>
        <taxon>Coprinopsis</taxon>
    </lineage>
</organism>
<keyword evidence="4" id="KW-1185">Reference proteome</keyword>
<sequence>MAISVDVASTVSNLTYFVPPADGTAAYQYVNADPVTGKAPNNYTRNQYTVEVENVRGKEDQYKLDEAGFQFVQYPAKHKSFEDDEEIKTEYYAESVELLKSVTGASRVVIFDHTVRRNRPDQIDDGPQKRKPLPQVHIDQTPKSADDRAHRHLPPADTPALLQKRFQIVNVWRPINNPAWDWPLACCDYRSVDRKADPLPVKLIYPDMEGEFYGVTFSEVHKWKYLRGMTPEEAVLIKCYDSVADGSVSEYTPHTAFKDHSAPADAPFRESIELRAFVFYD</sequence>
<evidence type="ECO:0000256" key="2">
    <source>
        <dbReference type="SAM" id="MobiDB-lite"/>
    </source>
</evidence>
<evidence type="ECO:0000256" key="1">
    <source>
        <dbReference type="ARBA" id="ARBA00023604"/>
    </source>
</evidence>
<dbReference type="InterPro" id="IPR044053">
    <property type="entry name" value="AsaB-like"/>
</dbReference>
<dbReference type="PANTHER" id="PTHR34598">
    <property type="entry name" value="BLL6449 PROTEIN"/>
    <property type="match status" value="1"/>
</dbReference>
<dbReference type="PANTHER" id="PTHR34598:SF3">
    <property type="entry name" value="OXIDOREDUCTASE AN1597"/>
    <property type="match status" value="1"/>
</dbReference>
<dbReference type="AlphaFoldDB" id="A0A5C3KBV2"/>
<dbReference type="NCBIfam" id="NF041278">
    <property type="entry name" value="CmcJ_NvfI_EfuI"/>
    <property type="match status" value="1"/>
</dbReference>
<gene>
    <name evidence="3" type="ORF">FA15DRAFT_605139</name>
</gene>
<accession>A0A5C3KBV2</accession>
<feature type="region of interest" description="Disordered" evidence="2">
    <location>
        <begin position="118"/>
        <end position="154"/>
    </location>
</feature>
<feature type="compositionally biased region" description="Basic and acidic residues" evidence="2">
    <location>
        <begin position="118"/>
        <end position="128"/>
    </location>
</feature>
<comment type="similarity">
    <text evidence="1">Belongs to the asaB hydroxylase/desaturase family.</text>
</comment>
<name>A0A5C3KBV2_COPMA</name>